<feature type="domain" description="YetF C-terminal" evidence="8">
    <location>
        <begin position="79"/>
        <end position="145"/>
    </location>
</feature>
<comment type="caution">
    <text evidence="10">The sequence shown here is derived from an EMBL/GenBank/DDBJ whole genome shotgun (WGS) entry which is preliminary data.</text>
</comment>
<dbReference type="InterPro" id="IPR048454">
    <property type="entry name" value="YetF_N"/>
</dbReference>
<dbReference type="Pfam" id="PF20730">
    <property type="entry name" value="YetF_N"/>
    <property type="match status" value="1"/>
</dbReference>
<evidence type="ECO:0000256" key="4">
    <source>
        <dbReference type="ARBA" id="ARBA00022692"/>
    </source>
</evidence>
<evidence type="ECO:0000256" key="5">
    <source>
        <dbReference type="ARBA" id="ARBA00022989"/>
    </source>
</evidence>
<keyword evidence="5 7" id="KW-1133">Transmembrane helix</keyword>
<feature type="transmembrane region" description="Helical" evidence="7">
    <location>
        <begin position="57"/>
        <end position="74"/>
    </location>
</feature>
<evidence type="ECO:0000256" key="1">
    <source>
        <dbReference type="ARBA" id="ARBA00004651"/>
    </source>
</evidence>
<evidence type="ECO:0000256" key="2">
    <source>
        <dbReference type="ARBA" id="ARBA00006448"/>
    </source>
</evidence>
<reference evidence="10 11" key="1">
    <citation type="submission" date="2020-08" db="EMBL/GenBank/DDBJ databases">
        <title>Genomic Encyclopedia of Type Strains, Phase IV (KMG-IV): sequencing the most valuable type-strain genomes for metagenomic binning, comparative biology and taxonomic classification.</title>
        <authorList>
            <person name="Goeker M."/>
        </authorList>
    </citation>
    <scope>NUCLEOTIDE SEQUENCE [LARGE SCALE GENOMIC DNA]</scope>
    <source>
        <strain evidence="10 11">DSM 11805</strain>
    </source>
</reference>
<evidence type="ECO:0000313" key="11">
    <source>
        <dbReference type="Proteomes" id="UP000572212"/>
    </source>
</evidence>
<dbReference type="PANTHER" id="PTHR34582">
    <property type="entry name" value="UPF0702 TRANSMEMBRANE PROTEIN YCAP"/>
    <property type="match status" value="1"/>
</dbReference>
<feature type="domain" description="YetF-like N-terminal transmembrane" evidence="9">
    <location>
        <begin position="3"/>
        <end position="73"/>
    </location>
</feature>
<dbReference type="GO" id="GO:0005886">
    <property type="term" value="C:plasma membrane"/>
    <property type="evidence" value="ECO:0007669"/>
    <property type="project" value="UniProtKB-SubCell"/>
</dbReference>
<dbReference type="InterPro" id="IPR023090">
    <property type="entry name" value="UPF0702_alpha/beta_dom_sf"/>
</dbReference>
<proteinExistence type="inferred from homology"/>
<evidence type="ECO:0000259" key="8">
    <source>
        <dbReference type="Pfam" id="PF04239"/>
    </source>
</evidence>
<evidence type="ECO:0000256" key="7">
    <source>
        <dbReference type="SAM" id="Phobius"/>
    </source>
</evidence>
<dbReference type="Proteomes" id="UP000572212">
    <property type="component" value="Unassembled WGS sequence"/>
</dbReference>
<keyword evidence="3" id="KW-1003">Cell membrane</keyword>
<comment type="subcellular location">
    <subcellularLocation>
        <location evidence="1">Cell membrane</location>
        <topology evidence="1">Multi-pass membrane protein</topology>
    </subcellularLocation>
</comment>
<dbReference type="InterPro" id="IPR007353">
    <property type="entry name" value="DUF421"/>
</dbReference>
<evidence type="ECO:0000259" key="9">
    <source>
        <dbReference type="Pfam" id="PF20730"/>
    </source>
</evidence>
<feature type="transmembrane region" description="Helical" evidence="7">
    <location>
        <begin position="6"/>
        <end position="24"/>
    </location>
</feature>
<evidence type="ECO:0000313" key="10">
    <source>
        <dbReference type="EMBL" id="MBB6513689.1"/>
    </source>
</evidence>
<evidence type="ECO:0000256" key="6">
    <source>
        <dbReference type="ARBA" id="ARBA00023136"/>
    </source>
</evidence>
<comment type="similarity">
    <text evidence="2">Belongs to the UPF0702 family.</text>
</comment>
<dbReference type="Gene3D" id="3.30.240.20">
    <property type="entry name" value="bsu07140 like domains"/>
    <property type="match status" value="1"/>
</dbReference>
<dbReference type="RefSeq" id="WP_184249309.1">
    <property type="nucleotide sequence ID" value="NZ_BAAACU010000013.1"/>
</dbReference>
<keyword evidence="6 7" id="KW-0472">Membrane</keyword>
<protein>
    <submittedName>
        <fullName evidence="10">Uncharacterized membrane protein YcaP (DUF421 family)</fullName>
    </submittedName>
</protein>
<evidence type="ECO:0000256" key="3">
    <source>
        <dbReference type="ARBA" id="ARBA00022475"/>
    </source>
</evidence>
<organism evidence="10 11">
    <name type="scientific">Gracilibacillus halotolerans</name>
    <dbReference type="NCBI Taxonomy" id="74386"/>
    <lineage>
        <taxon>Bacteria</taxon>
        <taxon>Bacillati</taxon>
        <taxon>Bacillota</taxon>
        <taxon>Bacilli</taxon>
        <taxon>Bacillales</taxon>
        <taxon>Bacillaceae</taxon>
        <taxon>Gracilibacillus</taxon>
    </lineage>
</organism>
<dbReference type="AlphaFoldDB" id="A0A841RMG8"/>
<name>A0A841RMG8_9BACI</name>
<dbReference type="Pfam" id="PF04239">
    <property type="entry name" value="DUF421"/>
    <property type="match status" value="1"/>
</dbReference>
<gene>
    <name evidence="10" type="ORF">GGQ92_002503</name>
</gene>
<accession>A0A841RMG8</accession>
<sequence>MYGDIALKMLLGLTIVIIMMRLVGRKELAQITPLDLIFVTMISELLGGSITGEEIKVGHLIFVIVLWFGLIWGLERLEKNKKIRKLMEGNPEVIIKNGMLDTKVMKKQEMTMDDIELHLRRNGVFDITEVELAIVEVSGQISVKQH</sequence>
<keyword evidence="11" id="KW-1185">Reference proteome</keyword>
<keyword evidence="4 7" id="KW-0812">Transmembrane</keyword>
<dbReference type="PANTHER" id="PTHR34582:SF6">
    <property type="entry name" value="UPF0702 TRANSMEMBRANE PROTEIN YCAP"/>
    <property type="match status" value="1"/>
</dbReference>
<dbReference type="EMBL" id="JACHON010000015">
    <property type="protein sequence ID" value="MBB6513689.1"/>
    <property type="molecule type" value="Genomic_DNA"/>
</dbReference>